<gene>
    <name evidence="2" type="ORF">SAMN04488244_103191</name>
</gene>
<reference evidence="3" key="1">
    <citation type="submission" date="2016-10" db="EMBL/GenBank/DDBJ databases">
        <authorList>
            <person name="Varghese N."/>
            <person name="Submissions S."/>
        </authorList>
    </citation>
    <scope>NUCLEOTIDE SEQUENCE [LARGE SCALE GENOMIC DNA]</scope>
    <source>
        <strain evidence="3">CGMCC 1.7062</strain>
    </source>
</reference>
<name>A0A1H5UI76_9VIBR</name>
<accession>A0A1H5UI76</accession>
<dbReference type="InterPro" id="IPR009506">
    <property type="entry name" value="YjiS-like"/>
</dbReference>
<keyword evidence="3" id="KW-1185">Reference proteome</keyword>
<sequence>MDTILKLSECKKLSCEHQSIGKKFLIVVRQWHQNYRSRKALAELSDHLLDDIGVTRAEAREESQRNFWNRQ</sequence>
<dbReference type="Pfam" id="PF06568">
    <property type="entry name" value="YjiS-like"/>
    <property type="match status" value="1"/>
</dbReference>
<evidence type="ECO:0000313" key="2">
    <source>
        <dbReference type="EMBL" id="SEF74765.1"/>
    </source>
</evidence>
<dbReference type="RefSeq" id="WP_103879154.1">
    <property type="nucleotide sequence ID" value="NZ_FNVG01000003.1"/>
</dbReference>
<evidence type="ECO:0000259" key="1">
    <source>
        <dbReference type="Pfam" id="PF06568"/>
    </source>
</evidence>
<dbReference type="AlphaFoldDB" id="A0A1H5UI76"/>
<organism evidence="2 3">
    <name type="scientific">Vibrio hangzhouensis</name>
    <dbReference type="NCBI Taxonomy" id="462991"/>
    <lineage>
        <taxon>Bacteria</taxon>
        <taxon>Pseudomonadati</taxon>
        <taxon>Pseudomonadota</taxon>
        <taxon>Gammaproteobacteria</taxon>
        <taxon>Vibrionales</taxon>
        <taxon>Vibrionaceae</taxon>
        <taxon>Vibrio</taxon>
    </lineage>
</organism>
<protein>
    <recommendedName>
        <fullName evidence="1">YjiS-like domain-containing protein</fullName>
    </recommendedName>
</protein>
<dbReference type="EMBL" id="FNVG01000003">
    <property type="protein sequence ID" value="SEF74765.1"/>
    <property type="molecule type" value="Genomic_DNA"/>
</dbReference>
<dbReference type="OrthoDB" id="5588773at2"/>
<evidence type="ECO:0000313" key="3">
    <source>
        <dbReference type="Proteomes" id="UP000236721"/>
    </source>
</evidence>
<feature type="domain" description="YjiS-like" evidence="1">
    <location>
        <begin position="28"/>
        <end position="60"/>
    </location>
</feature>
<dbReference type="Proteomes" id="UP000236721">
    <property type="component" value="Unassembled WGS sequence"/>
</dbReference>
<proteinExistence type="predicted"/>